<protein>
    <submittedName>
        <fullName evidence="1">Uncharacterized protein</fullName>
    </submittedName>
</protein>
<keyword evidence="2" id="KW-1185">Reference proteome</keyword>
<accession>A0ACB9KJS1</accession>
<evidence type="ECO:0000313" key="1">
    <source>
        <dbReference type="EMBL" id="KAI4297386.1"/>
    </source>
</evidence>
<dbReference type="Proteomes" id="UP000828941">
    <property type="component" value="Chromosome 14"/>
</dbReference>
<comment type="caution">
    <text evidence="1">The sequence shown here is derived from an EMBL/GenBank/DDBJ whole genome shotgun (WGS) entry which is preliminary data.</text>
</comment>
<dbReference type="EMBL" id="CM039439">
    <property type="protein sequence ID" value="KAI4297386.1"/>
    <property type="molecule type" value="Genomic_DNA"/>
</dbReference>
<organism evidence="1 2">
    <name type="scientific">Bauhinia variegata</name>
    <name type="common">Purple orchid tree</name>
    <name type="synonym">Phanera variegata</name>
    <dbReference type="NCBI Taxonomy" id="167791"/>
    <lineage>
        <taxon>Eukaryota</taxon>
        <taxon>Viridiplantae</taxon>
        <taxon>Streptophyta</taxon>
        <taxon>Embryophyta</taxon>
        <taxon>Tracheophyta</taxon>
        <taxon>Spermatophyta</taxon>
        <taxon>Magnoliopsida</taxon>
        <taxon>eudicotyledons</taxon>
        <taxon>Gunneridae</taxon>
        <taxon>Pentapetalae</taxon>
        <taxon>rosids</taxon>
        <taxon>fabids</taxon>
        <taxon>Fabales</taxon>
        <taxon>Fabaceae</taxon>
        <taxon>Cercidoideae</taxon>
        <taxon>Cercideae</taxon>
        <taxon>Bauhiniinae</taxon>
        <taxon>Bauhinia</taxon>
    </lineage>
</organism>
<evidence type="ECO:0000313" key="2">
    <source>
        <dbReference type="Proteomes" id="UP000828941"/>
    </source>
</evidence>
<proteinExistence type="predicted"/>
<sequence>MVQRGNKEITKEDVTRRMSYLEICHTTKYFSIDNVIGVGKKGKMYKAKLPNGCFIAVKRFYDSRSFKKQFGLEMMILGKYRHRNILPLVGFCIERDARKERILVYCYMSNGRLSDWLSDGKRLQWPMWVRIALGIARGLSWIHYSLFTVHHRRKINYEIGYKKKDIYCFGIILLELITGRQLNLITVLPCNPSDVHYAIDNTLIGKGHEEEIRSLLSVACDCIPHFPVQRPTMLEIYNKMSKIWERHEMNEDSKTSMQTEVTSVSSGGDEIVELET</sequence>
<gene>
    <name evidence="1" type="ORF">L6164_037280</name>
</gene>
<reference evidence="1 2" key="1">
    <citation type="journal article" date="2022" name="DNA Res.">
        <title>Chromosomal-level genome assembly of the orchid tree Bauhinia variegata (Leguminosae; Cercidoideae) supports the allotetraploid origin hypothesis of Bauhinia.</title>
        <authorList>
            <person name="Zhong Y."/>
            <person name="Chen Y."/>
            <person name="Zheng D."/>
            <person name="Pang J."/>
            <person name="Liu Y."/>
            <person name="Luo S."/>
            <person name="Meng S."/>
            <person name="Qian L."/>
            <person name="Wei D."/>
            <person name="Dai S."/>
            <person name="Zhou R."/>
        </authorList>
    </citation>
    <scope>NUCLEOTIDE SEQUENCE [LARGE SCALE GENOMIC DNA]</scope>
    <source>
        <strain evidence="1">BV-YZ2020</strain>
    </source>
</reference>
<name>A0ACB9KJS1_BAUVA</name>